<dbReference type="PROSITE" id="PS51012">
    <property type="entry name" value="ABC_TM2"/>
    <property type="match status" value="1"/>
</dbReference>
<comment type="similarity">
    <text evidence="2 9">Belongs to the ABC-2 integral membrane protein family.</text>
</comment>
<keyword evidence="6 9" id="KW-1133">Transmembrane helix</keyword>
<feature type="transmembrane region" description="Helical" evidence="9">
    <location>
        <begin position="225"/>
        <end position="246"/>
    </location>
</feature>
<keyword evidence="7" id="KW-0762">Sugar transport</keyword>
<proteinExistence type="inferred from homology"/>
<feature type="transmembrane region" description="Helical" evidence="9">
    <location>
        <begin position="102"/>
        <end position="130"/>
    </location>
</feature>
<dbReference type="GO" id="GO:0005886">
    <property type="term" value="C:plasma membrane"/>
    <property type="evidence" value="ECO:0007669"/>
    <property type="project" value="UniProtKB-SubCell"/>
</dbReference>
<protein>
    <recommendedName>
        <fullName evidence="9">Transport permease protein</fullName>
    </recommendedName>
</protein>
<evidence type="ECO:0000259" key="10">
    <source>
        <dbReference type="PROSITE" id="PS51012"/>
    </source>
</evidence>
<comment type="subcellular location">
    <subcellularLocation>
        <location evidence="9">Cell inner membrane</location>
        <topology evidence="9">Multi-pass membrane protein</topology>
    </subcellularLocation>
    <subcellularLocation>
        <location evidence="1">Cell membrane</location>
        <topology evidence="1">Multi-pass membrane protein</topology>
    </subcellularLocation>
</comment>
<feature type="domain" description="ABC transmembrane type-2" evidence="10">
    <location>
        <begin position="25"/>
        <end position="249"/>
    </location>
</feature>
<sequence length="257" mass="28691">MPQWIYLYRQWLLRELQLRFRSSALGVAWLVLQPLAQILLFTLVFYKFFRVRWPAGDGSISEYSLQVFIGLTLFAFVSDVINRAPSSVSSFPFLITKVRFPLLLLPSVVVGAGTVQLGLSLCIAIGFALWREAHWQALALLPLALLPLLIYAQALAWLLGAAGVYLRDIGHLAPSVSSLLMFLSPIFYPASMIPAGMQWLIQCNPLAWSVELVRGVLMHGQPIDWLGWGAHALAACALLVLARWFFIRIQPGFADVL</sequence>
<keyword evidence="7" id="KW-0625">Polysaccharide transport</keyword>
<feature type="transmembrane region" description="Helical" evidence="9">
    <location>
        <begin position="142"/>
        <end position="166"/>
    </location>
</feature>
<dbReference type="GO" id="GO:0140359">
    <property type="term" value="F:ABC-type transporter activity"/>
    <property type="evidence" value="ECO:0007669"/>
    <property type="project" value="InterPro"/>
</dbReference>
<organism evidence="11 12">
    <name type="scientific">Comamonas denitrificans</name>
    <dbReference type="NCBI Taxonomy" id="117506"/>
    <lineage>
        <taxon>Bacteria</taxon>
        <taxon>Pseudomonadati</taxon>
        <taxon>Pseudomonadota</taxon>
        <taxon>Betaproteobacteria</taxon>
        <taxon>Burkholderiales</taxon>
        <taxon>Comamonadaceae</taxon>
        <taxon>Comamonas</taxon>
    </lineage>
</organism>
<dbReference type="AlphaFoldDB" id="A0A939GZQ8"/>
<evidence type="ECO:0000256" key="6">
    <source>
        <dbReference type="ARBA" id="ARBA00022989"/>
    </source>
</evidence>
<dbReference type="GO" id="GO:0015920">
    <property type="term" value="P:lipopolysaccharide transport"/>
    <property type="evidence" value="ECO:0007669"/>
    <property type="project" value="TreeGrafter"/>
</dbReference>
<keyword evidence="3 9" id="KW-0813">Transport</keyword>
<evidence type="ECO:0000256" key="1">
    <source>
        <dbReference type="ARBA" id="ARBA00004651"/>
    </source>
</evidence>
<keyword evidence="4 9" id="KW-1003">Cell membrane</keyword>
<dbReference type="EMBL" id="JAFNME010000025">
    <property type="protein sequence ID" value="MBO1250342.1"/>
    <property type="molecule type" value="Genomic_DNA"/>
</dbReference>
<evidence type="ECO:0000256" key="7">
    <source>
        <dbReference type="ARBA" id="ARBA00023047"/>
    </source>
</evidence>
<dbReference type="GO" id="GO:0015774">
    <property type="term" value="P:polysaccharide transport"/>
    <property type="evidence" value="ECO:0007669"/>
    <property type="project" value="UniProtKB-KW"/>
</dbReference>
<dbReference type="PANTHER" id="PTHR30413:SF10">
    <property type="entry name" value="CAPSULE POLYSACCHARIDE EXPORT INNER-MEMBRANE PROTEIN CTRC"/>
    <property type="match status" value="1"/>
</dbReference>
<evidence type="ECO:0000313" key="11">
    <source>
        <dbReference type="EMBL" id="MBO1250342.1"/>
    </source>
</evidence>
<reference evidence="11" key="1">
    <citation type="submission" date="2021-03" db="EMBL/GenBank/DDBJ databases">
        <title>Comamonas denitrificans.</title>
        <authorList>
            <person name="Finster K."/>
        </authorList>
    </citation>
    <scope>NUCLEOTIDE SEQUENCE</scope>
    <source>
        <strain evidence="11">MM2021_4</strain>
    </source>
</reference>
<comment type="caution">
    <text evidence="11">The sequence shown here is derived from an EMBL/GenBank/DDBJ whole genome shotgun (WGS) entry which is preliminary data.</text>
</comment>
<feature type="transmembrane region" description="Helical" evidence="9">
    <location>
        <begin position="63"/>
        <end position="81"/>
    </location>
</feature>
<name>A0A939GZQ8_9BURK</name>
<dbReference type="Pfam" id="PF01061">
    <property type="entry name" value="ABC2_membrane"/>
    <property type="match status" value="1"/>
</dbReference>
<dbReference type="InterPro" id="IPR013525">
    <property type="entry name" value="ABC2_TM"/>
</dbReference>
<dbReference type="RefSeq" id="WP_045266120.1">
    <property type="nucleotide sequence ID" value="NZ_JAFNME010000025.1"/>
</dbReference>
<dbReference type="InterPro" id="IPR047817">
    <property type="entry name" value="ABC2_TM_bact-type"/>
</dbReference>
<accession>A0A939GZQ8</accession>
<feature type="transmembrane region" description="Helical" evidence="9">
    <location>
        <begin position="178"/>
        <end position="201"/>
    </location>
</feature>
<evidence type="ECO:0000256" key="2">
    <source>
        <dbReference type="ARBA" id="ARBA00007783"/>
    </source>
</evidence>
<evidence type="ECO:0000256" key="9">
    <source>
        <dbReference type="RuleBase" id="RU361157"/>
    </source>
</evidence>
<gene>
    <name evidence="11" type="ORF">J1777_10995</name>
</gene>
<keyword evidence="12" id="KW-1185">Reference proteome</keyword>
<evidence type="ECO:0000256" key="4">
    <source>
        <dbReference type="ARBA" id="ARBA00022475"/>
    </source>
</evidence>
<dbReference type="Proteomes" id="UP000664731">
    <property type="component" value="Unassembled WGS sequence"/>
</dbReference>
<dbReference type="PANTHER" id="PTHR30413">
    <property type="entry name" value="INNER MEMBRANE TRANSPORT PERMEASE"/>
    <property type="match status" value="1"/>
</dbReference>
<keyword evidence="5 9" id="KW-0812">Transmembrane</keyword>
<evidence type="ECO:0000256" key="3">
    <source>
        <dbReference type="ARBA" id="ARBA00022448"/>
    </source>
</evidence>
<evidence type="ECO:0000256" key="5">
    <source>
        <dbReference type="ARBA" id="ARBA00022692"/>
    </source>
</evidence>
<evidence type="ECO:0000256" key="8">
    <source>
        <dbReference type="ARBA" id="ARBA00023136"/>
    </source>
</evidence>
<keyword evidence="8 9" id="KW-0472">Membrane</keyword>
<feature type="transmembrane region" description="Helical" evidence="9">
    <location>
        <begin position="20"/>
        <end position="43"/>
    </location>
</feature>
<evidence type="ECO:0000313" key="12">
    <source>
        <dbReference type="Proteomes" id="UP000664731"/>
    </source>
</evidence>